<dbReference type="SUPFAM" id="SSF52540">
    <property type="entry name" value="P-loop containing nucleoside triphosphate hydrolases"/>
    <property type="match status" value="1"/>
</dbReference>
<evidence type="ECO:0000256" key="5">
    <source>
        <dbReference type="ARBA" id="ARBA00022842"/>
    </source>
</evidence>
<keyword evidence="5 11" id="KW-0460">Magnesium</keyword>
<dbReference type="FunFam" id="1.10.400.10:FF:000002">
    <property type="entry name" value="guanine nucleotide-binding protein G(Q) subunit alpha"/>
    <property type="match status" value="1"/>
</dbReference>
<keyword evidence="4 10" id="KW-0547">Nucleotide-binding</keyword>
<dbReference type="GO" id="GO:0001664">
    <property type="term" value="F:G protein-coupled receptor binding"/>
    <property type="evidence" value="ECO:0007669"/>
    <property type="project" value="TreeGrafter"/>
</dbReference>
<dbReference type="PROSITE" id="PS51882">
    <property type="entry name" value="G_ALPHA"/>
    <property type="match status" value="1"/>
</dbReference>
<evidence type="ECO:0000256" key="8">
    <source>
        <dbReference type="ARBA" id="ARBA00023224"/>
    </source>
</evidence>
<evidence type="ECO:0000256" key="9">
    <source>
        <dbReference type="ARBA" id="ARBA00023288"/>
    </source>
</evidence>
<dbReference type="PRINTS" id="PR00441">
    <property type="entry name" value="GPROTEINAI"/>
</dbReference>
<keyword evidence="3 11" id="KW-0479">Metal-binding</keyword>
<comment type="caution">
    <text evidence="12">The sequence shown here is derived from an EMBL/GenBank/DDBJ whole genome shotgun (WGS) entry which is preliminary data.</text>
</comment>
<name>A0AAV7V2F8_PLEWA</name>
<dbReference type="PANTHER" id="PTHR10218:SF227">
    <property type="entry name" value="G PROTEIN ALPHA I SUBUNIT"/>
    <property type="match status" value="1"/>
</dbReference>
<evidence type="ECO:0000256" key="11">
    <source>
        <dbReference type="PIRSR" id="PIRSR601019-2"/>
    </source>
</evidence>
<dbReference type="Gene3D" id="1.10.400.10">
    <property type="entry name" value="GI Alpha 1, domain 2-like"/>
    <property type="match status" value="1"/>
</dbReference>
<keyword evidence="6 10" id="KW-0342">GTP-binding</keyword>
<evidence type="ECO:0000256" key="3">
    <source>
        <dbReference type="ARBA" id="ARBA00022723"/>
    </source>
</evidence>
<keyword evidence="2" id="KW-0519">Myristate</keyword>
<gene>
    <name evidence="12" type="ORF">NDU88_004895</name>
</gene>
<evidence type="ECO:0000313" key="12">
    <source>
        <dbReference type="EMBL" id="KAJ1195618.1"/>
    </source>
</evidence>
<dbReference type="PRINTS" id="PR00318">
    <property type="entry name" value="GPROTEINA"/>
</dbReference>
<comment type="similarity">
    <text evidence="1">Belongs to the G-alpha family. G(i/o/t/z) subfamily.</text>
</comment>
<dbReference type="CDD" id="cd00066">
    <property type="entry name" value="G-alpha"/>
    <property type="match status" value="1"/>
</dbReference>
<dbReference type="GO" id="GO:0031683">
    <property type="term" value="F:G-protein beta/gamma-subunit complex binding"/>
    <property type="evidence" value="ECO:0007669"/>
    <property type="project" value="InterPro"/>
</dbReference>
<feature type="binding site" evidence="10">
    <location>
        <begin position="176"/>
        <end position="182"/>
    </location>
    <ligand>
        <name>GTP</name>
        <dbReference type="ChEBI" id="CHEBI:37565"/>
    </ligand>
</feature>
<dbReference type="GO" id="GO:0003924">
    <property type="term" value="F:GTPase activity"/>
    <property type="evidence" value="ECO:0007669"/>
    <property type="project" value="InterPro"/>
</dbReference>
<accession>A0AAV7V2F8</accession>
<protein>
    <submittedName>
        <fullName evidence="12">Uncharacterized protein</fullName>
    </submittedName>
</protein>
<dbReference type="SMART" id="SM00275">
    <property type="entry name" value="G_alpha"/>
    <property type="match status" value="1"/>
</dbReference>
<dbReference type="Proteomes" id="UP001066276">
    <property type="component" value="Chromosome 2_2"/>
</dbReference>
<dbReference type="InterPro" id="IPR027417">
    <property type="entry name" value="P-loop_NTPase"/>
</dbReference>
<evidence type="ECO:0000256" key="10">
    <source>
        <dbReference type="PIRSR" id="PIRSR601019-1"/>
    </source>
</evidence>
<sequence>MGCALSAQKREEAKRGRMIERFLQKEDQKYRSREIKLLFVGLPESGKSTVLTQLKIAGENGLPEEERRQCKERVHCSVIQSITAVIQAMARLNMDFTDPARADDAQRLFLLTGAPNQRKMTPELSEAIKRLWRDSGVQECFRRSQEFCLSDSACYFLSDLDRICCGDYIATQNDVLRTSWRTPGITEMNVTIRECSFKIISVSGQRPGSQKWMQCFTDVAAVVVCVALNDYDLVPGEEMNRLHQSMQLFGHVCSSMWLRESPTILLLNKKDLFVEKLKTSPLAIFFPDYQGVDTYEEAASYIQCLFEGLNPGPYERDVITHITCATDTHHMQLVIDAIVDYILLRCRQDPHSGYYAGMI</sequence>
<reference evidence="12" key="1">
    <citation type="journal article" date="2022" name="bioRxiv">
        <title>Sequencing and chromosome-scale assembly of the giantPleurodeles waltlgenome.</title>
        <authorList>
            <person name="Brown T."/>
            <person name="Elewa A."/>
            <person name="Iarovenko S."/>
            <person name="Subramanian E."/>
            <person name="Araus A.J."/>
            <person name="Petzold A."/>
            <person name="Susuki M."/>
            <person name="Suzuki K.-i.T."/>
            <person name="Hayashi T."/>
            <person name="Toyoda A."/>
            <person name="Oliveira C."/>
            <person name="Osipova E."/>
            <person name="Leigh N.D."/>
            <person name="Simon A."/>
            <person name="Yun M.H."/>
        </authorList>
    </citation>
    <scope>NUCLEOTIDE SEQUENCE</scope>
    <source>
        <strain evidence="12">20211129_DDA</strain>
        <tissue evidence="12">Liver</tissue>
    </source>
</reference>
<evidence type="ECO:0000256" key="4">
    <source>
        <dbReference type="ARBA" id="ARBA00022741"/>
    </source>
</evidence>
<dbReference type="GO" id="GO:0005525">
    <property type="term" value="F:GTP binding"/>
    <property type="evidence" value="ECO:0007669"/>
    <property type="project" value="UniProtKB-KW"/>
</dbReference>
<keyword evidence="8" id="KW-0807">Transducer</keyword>
<dbReference type="FunFam" id="3.40.50.300:FF:002307">
    <property type="entry name" value="Guanine nucleotide-binding protein G(k) subunit alpha"/>
    <property type="match status" value="1"/>
</dbReference>
<dbReference type="Pfam" id="PF00503">
    <property type="entry name" value="G-alpha"/>
    <property type="match status" value="1"/>
</dbReference>
<evidence type="ECO:0000256" key="1">
    <source>
        <dbReference type="ARBA" id="ARBA00006628"/>
    </source>
</evidence>
<dbReference type="EMBL" id="JANPWB010000004">
    <property type="protein sequence ID" value="KAJ1195618.1"/>
    <property type="molecule type" value="Genomic_DNA"/>
</dbReference>
<proteinExistence type="inferred from homology"/>
<dbReference type="SUPFAM" id="SSF47895">
    <property type="entry name" value="Transducin (alpha subunit), insertion domain"/>
    <property type="match status" value="1"/>
</dbReference>
<keyword evidence="13" id="KW-1185">Reference proteome</keyword>
<dbReference type="GO" id="GO:0005834">
    <property type="term" value="C:heterotrimeric G-protein complex"/>
    <property type="evidence" value="ECO:0007669"/>
    <property type="project" value="TreeGrafter"/>
</dbReference>
<feature type="binding site" evidence="10">
    <location>
        <begin position="268"/>
        <end position="271"/>
    </location>
    <ligand>
        <name>GTP</name>
        <dbReference type="ChEBI" id="CHEBI:37565"/>
    </ligand>
</feature>
<dbReference type="AlphaFoldDB" id="A0AAV7V2F8"/>
<dbReference type="InterPro" id="IPR011025">
    <property type="entry name" value="GproteinA_insert"/>
</dbReference>
<evidence type="ECO:0000256" key="7">
    <source>
        <dbReference type="ARBA" id="ARBA00023139"/>
    </source>
</evidence>
<dbReference type="InterPro" id="IPR001408">
    <property type="entry name" value="Gprotein_alpha_I"/>
</dbReference>
<evidence type="ECO:0000256" key="6">
    <source>
        <dbReference type="ARBA" id="ARBA00023134"/>
    </source>
</evidence>
<dbReference type="InterPro" id="IPR001019">
    <property type="entry name" value="Gprotein_alpha_su"/>
</dbReference>
<organism evidence="12 13">
    <name type="scientific">Pleurodeles waltl</name>
    <name type="common">Iberian ribbed newt</name>
    <dbReference type="NCBI Taxonomy" id="8319"/>
    <lineage>
        <taxon>Eukaryota</taxon>
        <taxon>Metazoa</taxon>
        <taxon>Chordata</taxon>
        <taxon>Craniata</taxon>
        <taxon>Vertebrata</taxon>
        <taxon>Euteleostomi</taxon>
        <taxon>Amphibia</taxon>
        <taxon>Batrachia</taxon>
        <taxon>Caudata</taxon>
        <taxon>Salamandroidea</taxon>
        <taxon>Salamandridae</taxon>
        <taxon>Pleurodelinae</taxon>
        <taxon>Pleurodeles</taxon>
    </lineage>
</organism>
<dbReference type="PANTHER" id="PTHR10218">
    <property type="entry name" value="GTP-BINDING PROTEIN ALPHA SUBUNIT"/>
    <property type="match status" value="1"/>
</dbReference>
<dbReference type="Gene3D" id="3.40.50.300">
    <property type="entry name" value="P-loop containing nucleotide triphosphate hydrolases"/>
    <property type="match status" value="1"/>
</dbReference>
<dbReference type="GO" id="GO:0046872">
    <property type="term" value="F:metal ion binding"/>
    <property type="evidence" value="ECO:0007669"/>
    <property type="project" value="UniProtKB-KW"/>
</dbReference>
<feature type="binding site" evidence="11">
    <location>
        <position position="48"/>
    </location>
    <ligand>
        <name>Mg(2+)</name>
        <dbReference type="ChEBI" id="CHEBI:18420"/>
    </ligand>
</feature>
<dbReference type="GO" id="GO:0007188">
    <property type="term" value="P:adenylate cyclase-modulating G protein-coupled receptor signaling pathway"/>
    <property type="evidence" value="ECO:0007669"/>
    <property type="project" value="InterPro"/>
</dbReference>
<feature type="binding site" evidence="10">
    <location>
        <position position="325"/>
    </location>
    <ligand>
        <name>GTP</name>
        <dbReference type="ChEBI" id="CHEBI:37565"/>
    </ligand>
</feature>
<feature type="binding site" evidence="10">
    <location>
        <begin position="151"/>
        <end position="152"/>
    </location>
    <ligand>
        <name>GTP</name>
        <dbReference type="ChEBI" id="CHEBI:37565"/>
    </ligand>
</feature>
<feature type="binding site" evidence="10">
    <location>
        <begin position="44"/>
        <end position="49"/>
    </location>
    <ligand>
        <name>GTP</name>
        <dbReference type="ChEBI" id="CHEBI:37565"/>
    </ligand>
</feature>
<feature type="binding site" evidence="11">
    <location>
        <position position="182"/>
    </location>
    <ligand>
        <name>Mg(2+)</name>
        <dbReference type="ChEBI" id="CHEBI:18420"/>
    </ligand>
</feature>
<keyword evidence="7" id="KW-0564">Palmitate</keyword>
<keyword evidence="9" id="KW-0449">Lipoprotein</keyword>
<evidence type="ECO:0000313" key="13">
    <source>
        <dbReference type="Proteomes" id="UP001066276"/>
    </source>
</evidence>
<dbReference type="GO" id="GO:0005737">
    <property type="term" value="C:cytoplasm"/>
    <property type="evidence" value="ECO:0007669"/>
    <property type="project" value="TreeGrafter"/>
</dbReference>
<evidence type="ECO:0000256" key="2">
    <source>
        <dbReference type="ARBA" id="ARBA00022707"/>
    </source>
</evidence>